<reference evidence="2" key="1">
    <citation type="journal article" date="2023" name="Mol. Biol. Evol.">
        <title>Third-Generation Sequencing Reveals the Adaptive Role of the Epigenome in Three Deep-Sea Polychaetes.</title>
        <authorList>
            <person name="Perez M."/>
            <person name="Aroh O."/>
            <person name="Sun Y."/>
            <person name="Lan Y."/>
            <person name="Juniper S.K."/>
            <person name="Young C.R."/>
            <person name="Angers B."/>
            <person name="Qian P.Y."/>
        </authorList>
    </citation>
    <scope>NUCLEOTIDE SEQUENCE</scope>
    <source>
        <strain evidence="2">P08H-3</strain>
    </source>
</reference>
<organism evidence="2 3">
    <name type="scientific">Paralvinella palmiformis</name>
    <dbReference type="NCBI Taxonomy" id="53620"/>
    <lineage>
        <taxon>Eukaryota</taxon>
        <taxon>Metazoa</taxon>
        <taxon>Spiralia</taxon>
        <taxon>Lophotrochozoa</taxon>
        <taxon>Annelida</taxon>
        <taxon>Polychaeta</taxon>
        <taxon>Sedentaria</taxon>
        <taxon>Canalipalpata</taxon>
        <taxon>Terebellida</taxon>
        <taxon>Terebelliformia</taxon>
        <taxon>Alvinellidae</taxon>
        <taxon>Paralvinella</taxon>
    </lineage>
</organism>
<feature type="region of interest" description="Disordered" evidence="1">
    <location>
        <begin position="1"/>
        <end position="95"/>
    </location>
</feature>
<evidence type="ECO:0000313" key="3">
    <source>
        <dbReference type="Proteomes" id="UP001208570"/>
    </source>
</evidence>
<evidence type="ECO:0000313" key="2">
    <source>
        <dbReference type="EMBL" id="KAK2147564.1"/>
    </source>
</evidence>
<comment type="caution">
    <text evidence="2">The sequence shown here is derived from an EMBL/GenBank/DDBJ whole genome shotgun (WGS) entry which is preliminary data.</text>
</comment>
<feature type="compositionally biased region" description="Basic and acidic residues" evidence="1">
    <location>
        <begin position="1"/>
        <end position="18"/>
    </location>
</feature>
<protein>
    <submittedName>
        <fullName evidence="2">Uncharacterized protein</fullName>
    </submittedName>
</protein>
<name>A0AAD9MYE2_9ANNE</name>
<dbReference type="EMBL" id="JAODUP010000547">
    <property type="protein sequence ID" value="KAK2147564.1"/>
    <property type="molecule type" value="Genomic_DNA"/>
</dbReference>
<accession>A0AAD9MYE2</accession>
<dbReference type="Proteomes" id="UP001208570">
    <property type="component" value="Unassembled WGS sequence"/>
</dbReference>
<feature type="compositionally biased region" description="Basic and acidic residues" evidence="1">
    <location>
        <begin position="65"/>
        <end position="85"/>
    </location>
</feature>
<dbReference type="AlphaFoldDB" id="A0AAD9MYE2"/>
<proteinExistence type="predicted"/>
<evidence type="ECO:0000256" key="1">
    <source>
        <dbReference type="SAM" id="MobiDB-lite"/>
    </source>
</evidence>
<sequence length="334" mass="37581">MESHLEDSKKTLPIKDEPVSDDEPSGLEFPQWRPSLPIDNTSSEKEDQYLTSSSSSEEDDSDTMDDSKRQREDNREERRQGRDGDPDCTPGSNQPNCNCNCSQLIKAAVEDLKDFLRQEIRISIHQALSDTALHGSLLGDDSSVFPSPKLLPATSADQANILAQDFDNISSSSMQPIHAQSCSMPFFYNDQSFTTLAANPSTASYRSLPLQALSDRDVLRMAQEASSRGNFCVLLMRAMFTTEERLRDTNCRGVKKPKFDESGERLEKIIQLAKKHFGPGDERLIRAEAYKRIDEANRRLRYQHNFSLYREAVHSTGNPEVGGRHVRNGESGME</sequence>
<gene>
    <name evidence="2" type="ORF">LSH36_547g04002</name>
</gene>
<keyword evidence="3" id="KW-1185">Reference proteome</keyword>